<dbReference type="EMBL" id="JAGIOE010000001">
    <property type="protein sequence ID" value="MBP2374890.1"/>
    <property type="molecule type" value="Genomic_DNA"/>
</dbReference>
<accession>A0ABS4WFD7</accession>
<dbReference type="RefSeq" id="WP_209908042.1">
    <property type="nucleotide sequence ID" value="NZ_BAAAMI010000008.1"/>
</dbReference>
<evidence type="ECO:0000313" key="3">
    <source>
        <dbReference type="Proteomes" id="UP000766570"/>
    </source>
</evidence>
<evidence type="ECO:0000313" key="2">
    <source>
        <dbReference type="EMBL" id="MBP2374890.1"/>
    </source>
</evidence>
<evidence type="ECO:0000259" key="1">
    <source>
        <dbReference type="PROSITE" id="PS51186"/>
    </source>
</evidence>
<comment type="caution">
    <text evidence="2">The sequence shown here is derived from an EMBL/GenBank/DDBJ whole genome shotgun (WGS) entry which is preliminary data.</text>
</comment>
<sequence length="252" mass="26541">MTTIGFAQDALSHWHQAMAIATGGKLFSTHGCSWAWQPARGRLVLLFPAHAQEAGLRPGLAEGTRLGARRVEAWVNSGAPSGPLEAAGFSDAAQISWHAGELVGPEEPWDGRVRLGTEIPEARGADAKELQVANLWRDPAAAGLSAGHPALRRIEQATARTLEGELVGRAFAQQALGGQLAIHGLAVASEQRRMGVGSALLNGLARGMVNPLGLEEDTPIELIAAASPSSAPFFEANGMRLLGRGRHLVLRQ</sequence>
<dbReference type="InterPro" id="IPR000182">
    <property type="entry name" value="GNAT_dom"/>
</dbReference>
<organism evidence="2 3">
    <name type="scientific">Paeniglutamicibacter psychrophenolicus</name>
    <dbReference type="NCBI Taxonomy" id="257454"/>
    <lineage>
        <taxon>Bacteria</taxon>
        <taxon>Bacillati</taxon>
        <taxon>Actinomycetota</taxon>
        <taxon>Actinomycetes</taxon>
        <taxon>Micrococcales</taxon>
        <taxon>Micrococcaceae</taxon>
        <taxon>Paeniglutamicibacter</taxon>
    </lineage>
</organism>
<protein>
    <submittedName>
        <fullName evidence="2">Ribosomal protein S18 acetylase RimI-like enzyme</fullName>
    </submittedName>
</protein>
<keyword evidence="3" id="KW-1185">Reference proteome</keyword>
<feature type="domain" description="N-acetyltransferase" evidence="1">
    <location>
        <begin position="111"/>
        <end position="252"/>
    </location>
</feature>
<dbReference type="InterPro" id="IPR016181">
    <property type="entry name" value="Acyl_CoA_acyltransferase"/>
</dbReference>
<gene>
    <name evidence="2" type="ORF">JOF46_002802</name>
</gene>
<dbReference type="Proteomes" id="UP000766570">
    <property type="component" value="Unassembled WGS sequence"/>
</dbReference>
<name>A0ABS4WFD7_9MICC</name>
<dbReference type="CDD" id="cd04301">
    <property type="entry name" value="NAT_SF"/>
    <property type="match status" value="1"/>
</dbReference>
<reference evidence="2 3" key="1">
    <citation type="submission" date="2021-03" db="EMBL/GenBank/DDBJ databases">
        <title>Sequencing the genomes of 1000 actinobacteria strains.</title>
        <authorList>
            <person name="Klenk H.-P."/>
        </authorList>
    </citation>
    <scope>NUCLEOTIDE SEQUENCE [LARGE SCALE GENOMIC DNA]</scope>
    <source>
        <strain evidence="2 3">DSM 15454</strain>
    </source>
</reference>
<dbReference type="Gene3D" id="3.40.630.30">
    <property type="match status" value="1"/>
</dbReference>
<proteinExistence type="predicted"/>
<dbReference type="SUPFAM" id="SSF55729">
    <property type="entry name" value="Acyl-CoA N-acyltransferases (Nat)"/>
    <property type="match status" value="1"/>
</dbReference>
<dbReference type="Pfam" id="PF00583">
    <property type="entry name" value="Acetyltransf_1"/>
    <property type="match status" value="1"/>
</dbReference>
<dbReference type="PROSITE" id="PS51186">
    <property type="entry name" value="GNAT"/>
    <property type="match status" value="1"/>
</dbReference>